<dbReference type="InterPro" id="IPR016066">
    <property type="entry name" value="A-D-PHexomutase_CS"/>
</dbReference>
<dbReference type="SUPFAM" id="SSF55957">
    <property type="entry name" value="Phosphoglucomutase, C-terminal domain"/>
    <property type="match status" value="1"/>
</dbReference>
<reference evidence="12" key="1">
    <citation type="journal article" date="2019" name="Int. J. Syst. Evol. Microbiol.">
        <title>The Global Catalogue of Microorganisms (GCM) 10K type strain sequencing project: providing services to taxonomists for standard genome sequencing and annotation.</title>
        <authorList>
            <consortium name="The Broad Institute Genomics Platform"/>
            <consortium name="The Broad Institute Genome Sequencing Center for Infectious Disease"/>
            <person name="Wu L."/>
            <person name="Ma J."/>
        </authorList>
    </citation>
    <scope>NUCLEOTIDE SEQUENCE [LARGE SCALE GENOMIC DNA]</scope>
    <source>
        <strain evidence="12">CCUG 60527</strain>
    </source>
</reference>
<dbReference type="Proteomes" id="UP001597062">
    <property type="component" value="Unassembled WGS sequence"/>
</dbReference>
<dbReference type="GO" id="GO:0016853">
    <property type="term" value="F:isomerase activity"/>
    <property type="evidence" value="ECO:0007669"/>
    <property type="project" value="UniProtKB-KW"/>
</dbReference>
<dbReference type="Gene3D" id="3.40.120.10">
    <property type="entry name" value="Alpha-D-Glucose-1,6-Bisphosphate, subunit A, domain 3"/>
    <property type="match status" value="3"/>
</dbReference>
<evidence type="ECO:0000259" key="10">
    <source>
        <dbReference type="Pfam" id="PF02880"/>
    </source>
</evidence>
<evidence type="ECO:0000256" key="4">
    <source>
        <dbReference type="ARBA" id="ARBA00022723"/>
    </source>
</evidence>
<proteinExistence type="inferred from homology"/>
<evidence type="ECO:0000256" key="1">
    <source>
        <dbReference type="ARBA" id="ARBA00001946"/>
    </source>
</evidence>
<dbReference type="InterPro" id="IPR016055">
    <property type="entry name" value="A-D-PHexomutase_a/b/a-I/II/III"/>
</dbReference>
<dbReference type="RefSeq" id="WP_386104357.1">
    <property type="nucleotide sequence ID" value="NZ_JBHTJR010000014.1"/>
</dbReference>
<accession>A0ABW3JN87</accession>
<comment type="cofactor">
    <cofactor evidence="1">
        <name>Mg(2+)</name>
        <dbReference type="ChEBI" id="CHEBI:18420"/>
    </cofactor>
</comment>
<comment type="caution">
    <text evidence="11">The sequence shown here is derived from an EMBL/GenBank/DDBJ whole genome shotgun (WGS) entry which is preliminary data.</text>
</comment>
<dbReference type="PRINTS" id="PR00509">
    <property type="entry name" value="PGMPMM"/>
</dbReference>
<keyword evidence="4 7" id="KW-0479">Metal-binding</keyword>
<dbReference type="Pfam" id="PF02879">
    <property type="entry name" value="PGM_PMM_II"/>
    <property type="match status" value="1"/>
</dbReference>
<feature type="domain" description="Alpha-D-phosphohexomutase alpha/beta/alpha" evidence="10">
    <location>
        <begin position="317"/>
        <end position="436"/>
    </location>
</feature>
<evidence type="ECO:0000256" key="6">
    <source>
        <dbReference type="ARBA" id="ARBA00023235"/>
    </source>
</evidence>
<sequence>MKDIIEKAKQWLAAPFDAETQKEVENLINTNAEDLNDRFYKDAEFGTGGMRGIMGSGTNRINKYTLGKATQGLSNYLQKSYPKETIKVAIAYDCRHNSKEFSKLVADVLTANNIQVFLFEELRPTPELSFAVNYLNCHAGIVLTASHNPPEYNGYKVYWTDGGQIVPPEDKEIIAEVNKLTYSDINYKNNDQLITYVGQELDEAFWNASLKNGTFDVKGRENLKIVFTSLHGTSIKLIPEVLKRAGYTQVYVVEEQAEPNGDFPTVKSPNPEEPEALEMAVDLANKHNADIVIGTDPDSDRVGIAVRDLEGNMKLLNGNQTMSLMTSFLIQQWENKGKLNGKQFIGSTIVSTNLVNEIADSYNVETKVGLTGFKWIAKMIKDFPNQEFIGGGEESFGYMVGDFVRDKDAVTSALLACEIAADAKAKNSSFYDELLNIYIKHSFYKEHLVSLVKKGMEGAQEIKQMMIDFRNNPLSVIDGEQVVYLNDYQSSIRRNLITGLEEKITVPSSNVLIYETDKGTKVACRPSGTEPKIKFYISVKSNVNNVEEVKQKEPLLDKKIQRIVKQLGI</sequence>
<evidence type="ECO:0000259" key="8">
    <source>
        <dbReference type="Pfam" id="PF02878"/>
    </source>
</evidence>
<name>A0ABW3JN87_9FLAO</name>
<dbReference type="PANTHER" id="PTHR45745">
    <property type="entry name" value="PHOSPHOMANNOMUTASE 45A"/>
    <property type="match status" value="1"/>
</dbReference>
<gene>
    <name evidence="11" type="ORF">ACFQ1U_00925</name>
</gene>
<evidence type="ECO:0000256" key="3">
    <source>
        <dbReference type="ARBA" id="ARBA00022553"/>
    </source>
</evidence>
<comment type="similarity">
    <text evidence="2 7">Belongs to the phosphohexose mutase family.</text>
</comment>
<feature type="domain" description="Alpha-D-phosphohexomutase alpha/beta/alpha" evidence="8">
    <location>
        <begin position="44"/>
        <end position="181"/>
    </location>
</feature>
<protein>
    <submittedName>
        <fullName evidence="11">Phospho-sugar mutase</fullName>
        <ecNumber evidence="11">5.4.2.-</ecNumber>
    </submittedName>
</protein>
<evidence type="ECO:0000313" key="11">
    <source>
        <dbReference type="EMBL" id="MFD0991756.1"/>
    </source>
</evidence>
<dbReference type="InterPro" id="IPR005846">
    <property type="entry name" value="A-D-PHexomutase_a/b/a-III"/>
</dbReference>
<dbReference type="SUPFAM" id="SSF53738">
    <property type="entry name" value="Phosphoglucomutase, first 3 domains"/>
    <property type="match status" value="3"/>
</dbReference>
<dbReference type="EMBL" id="JBHTJR010000014">
    <property type="protein sequence ID" value="MFD0991756.1"/>
    <property type="molecule type" value="Genomic_DNA"/>
</dbReference>
<dbReference type="PROSITE" id="PS00710">
    <property type="entry name" value="PGM_PMM"/>
    <property type="match status" value="1"/>
</dbReference>
<dbReference type="PANTHER" id="PTHR45745:SF1">
    <property type="entry name" value="PHOSPHOGLUCOMUTASE 2B-RELATED"/>
    <property type="match status" value="1"/>
</dbReference>
<dbReference type="Pfam" id="PF02880">
    <property type="entry name" value="PGM_PMM_III"/>
    <property type="match status" value="1"/>
</dbReference>
<evidence type="ECO:0000256" key="5">
    <source>
        <dbReference type="ARBA" id="ARBA00022842"/>
    </source>
</evidence>
<evidence type="ECO:0000313" key="12">
    <source>
        <dbReference type="Proteomes" id="UP001597062"/>
    </source>
</evidence>
<keyword evidence="5 7" id="KW-0460">Magnesium</keyword>
<feature type="domain" description="Alpha-D-phosphohexomutase alpha/beta/alpha" evidence="9">
    <location>
        <begin position="216"/>
        <end position="305"/>
    </location>
</feature>
<dbReference type="InterPro" id="IPR005841">
    <property type="entry name" value="Alpha-D-phosphohexomutase_SF"/>
</dbReference>
<organism evidence="11 12">
    <name type="scientific">Tenacibaculum geojense</name>
    <dbReference type="NCBI Taxonomy" id="915352"/>
    <lineage>
        <taxon>Bacteria</taxon>
        <taxon>Pseudomonadati</taxon>
        <taxon>Bacteroidota</taxon>
        <taxon>Flavobacteriia</taxon>
        <taxon>Flavobacteriales</taxon>
        <taxon>Flavobacteriaceae</taxon>
        <taxon>Tenacibaculum</taxon>
    </lineage>
</organism>
<dbReference type="InterPro" id="IPR036900">
    <property type="entry name" value="A-D-PHexomutase_C_sf"/>
</dbReference>
<dbReference type="InterPro" id="IPR005845">
    <property type="entry name" value="A-D-PHexomutase_a/b/a-II"/>
</dbReference>
<keyword evidence="3" id="KW-0597">Phosphoprotein</keyword>
<evidence type="ECO:0000256" key="7">
    <source>
        <dbReference type="RuleBase" id="RU004326"/>
    </source>
</evidence>
<dbReference type="Pfam" id="PF02878">
    <property type="entry name" value="PGM_PMM_I"/>
    <property type="match status" value="1"/>
</dbReference>
<dbReference type="InterPro" id="IPR005844">
    <property type="entry name" value="A-D-PHexomutase_a/b/a-I"/>
</dbReference>
<dbReference type="CDD" id="cd05799">
    <property type="entry name" value="PGM2"/>
    <property type="match status" value="1"/>
</dbReference>
<keyword evidence="12" id="KW-1185">Reference proteome</keyword>
<dbReference type="EC" id="5.4.2.-" evidence="11"/>
<evidence type="ECO:0000256" key="2">
    <source>
        <dbReference type="ARBA" id="ARBA00010231"/>
    </source>
</evidence>
<evidence type="ECO:0000259" key="9">
    <source>
        <dbReference type="Pfam" id="PF02879"/>
    </source>
</evidence>
<keyword evidence="6 11" id="KW-0413">Isomerase</keyword>